<keyword evidence="3" id="KW-1185">Reference proteome</keyword>
<sequence length="124" mass="13139">MIMRGAGGTPGGIGEFLLGFVLAVVGGWLLMNQVTVTGGSWGLWGYNTFGLSLIPFILGVGMLFFNGRSVLGWLLLLAGLVIVFAGVVVNLHVYFQPTTLFNTLLMLVLLFGGIGLIAKSLRAH</sequence>
<evidence type="ECO:0000313" key="3">
    <source>
        <dbReference type="Proteomes" id="UP001139971"/>
    </source>
</evidence>
<evidence type="ECO:0000256" key="1">
    <source>
        <dbReference type="SAM" id="Phobius"/>
    </source>
</evidence>
<keyword evidence="1" id="KW-0472">Membrane</keyword>
<dbReference type="RefSeq" id="WP_263543919.1">
    <property type="nucleotide sequence ID" value="NZ_JAOVZO020000008.1"/>
</dbReference>
<protein>
    <submittedName>
        <fullName evidence="2">Uncharacterized protein</fullName>
    </submittedName>
</protein>
<proteinExistence type="predicted"/>
<dbReference type="AlphaFoldDB" id="A0A9X4BIM3"/>
<keyword evidence="1" id="KW-0812">Transmembrane</keyword>
<gene>
    <name evidence="2" type="ORF">OD750_007570</name>
</gene>
<organism evidence="2 3">
    <name type="scientific">Tahibacter soli</name>
    <dbReference type="NCBI Taxonomy" id="2983605"/>
    <lineage>
        <taxon>Bacteria</taxon>
        <taxon>Pseudomonadati</taxon>
        <taxon>Pseudomonadota</taxon>
        <taxon>Gammaproteobacteria</taxon>
        <taxon>Lysobacterales</taxon>
        <taxon>Rhodanobacteraceae</taxon>
        <taxon>Tahibacter</taxon>
    </lineage>
</organism>
<name>A0A9X4BIM3_9GAMM</name>
<accession>A0A9X4BIM3</accession>
<feature type="transmembrane region" description="Helical" evidence="1">
    <location>
        <begin position="72"/>
        <end position="94"/>
    </location>
</feature>
<dbReference type="Proteomes" id="UP001139971">
    <property type="component" value="Unassembled WGS sequence"/>
</dbReference>
<keyword evidence="1" id="KW-1133">Transmembrane helix</keyword>
<evidence type="ECO:0000313" key="2">
    <source>
        <dbReference type="EMBL" id="MDC8012402.1"/>
    </source>
</evidence>
<feature type="transmembrane region" description="Helical" evidence="1">
    <location>
        <begin position="43"/>
        <end position="65"/>
    </location>
</feature>
<dbReference type="EMBL" id="JAOVZO020000008">
    <property type="protein sequence ID" value="MDC8012402.1"/>
    <property type="molecule type" value="Genomic_DNA"/>
</dbReference>
<reference evidence="2" key="1">
    <citation type="submission" date="2023-02" db="EMBL/GenBank/DDBJ databases">
        <title>Tahibacter soli sp. nov. isolated from soil.</title>
        <authorList>
            <person name="Baek J.H."/>
            <person name="Lee J.K."/>
            <person name="Choi D.G."/>
            <person name="Jeon C.O."/>
        </authorList>
    </citation>
    <scope>NUCLEOTIDE SEQUENCE</scope>
    <source>
        <strain evidence="2">BL</strain>
    </source>
</reference>
<comment type="caution">
    <text evidence="2">The sequence shown here is derived from an EMBL/GenBank/DDBJ whole genome shotgun (WGS) entry which is preliminary data.</text>
</comment>
<feature type="transmembrane region" description="Helical" evidence="1">
    <location>
        <begin position="12"/>
        <end position="31"/>
    </location>
</feature>
<feature type="transmembrane region" description="Helical" evidence="1">
    <location>
        <begin position="100"/>
        <end position="118"/>
    </location>
</feature>